<evidence type="ECO:0000313" key="3">
    <source>
        <dbReference type="Proteomes" id="UP000589738"/>
    </source>
</evidence>
<protein>
    <recommendedName>
        <fullName evidence="1">DUF6876 domain-containing protein</fullName>
    </recommendedName>
</protein>
<gene>
    <name evidence="2" type="ORF">HNP36_001141</name>
</gene>
<accession>A0A841N945</accession>
<keyword evidence="3" id="KW-1185">Reference proteome</keyword>
<comment type="caution">
    <text evidence="2">The sequence shown here is derived from an EMBL/GenBank/DDBJ whole genome shotgun (WGS) entry which is preliminary data.</text>
</comment>
<dbReference type="AlphaFoldDB" id="A0A841N945"/>
<feature type="domain" description="DUF6876" evidence="1">
    <location>
        <begin position="9"/>
        <end position="119"/>
    </location>
</feature>
<proteinExistence type="predicted"/>
<evidence type="ECO:0000313" key="2">
    <source>
        <dbReference type="EMBL" id="MBB6370088.1"/>
    </source>
</evidence>
<sequence>MKNPNISANEFYNDFIGTETYYKYLLGLLLTDGVKTVADEEHCYWFLDCIASYQFKEKFKQEEFQVWKIERVEDSRFRLSATSGNNKVLITQDIEYSDFFFNELTIWKESNVLLLPSEH</sequence>
<evidence type="ECO:0000259" key="1">
    <source>
        <dbReference type="Pfam" id="PF21781"/>
    </source>
</evidence>
<name>A0A841N945_9FLAO</name>
<dbReference type="Proteomes" id="UP000589738">
    <property type="component" value="Unassembled WGS sequence"/>
</dbReference>
<organism evidence="2 3">
    <name type="scientific">Chryseobacterium shigense</name>
    <dbReference type="NCBI Taxonomy" id="297244"/>
    <lineage>
        <taxon>Bacteria</taxon>
        <taxon>Pseudomonadati</taxon>
        <taxon>Bacteroidota</taxon>
        <taxon>Flavobacteriia</taxon>
        <taxon>Flavobacteriales</taxon>
        <taxon>Weeksellaceae</taxon>
        <taxon>Chryseobacterium group</taxon>
        <taxon>Chryseobacterium</taxon>
    </lineage>
</organism>
<reference evidence="2 3" key="1">
    <citation type="submission" date="2020-08" db="EMBL/GenBank/DDBJ databases">
        <title>Functional genomics of gut bacteria from endangered species of beetles.</title>
        <authorList>
            <person name="Carlos-Shanley C."/>
        </authorList>
    </citation>
    <scope>NUCLEOTIDE SEQUENCE [LARGE SCALE GENOMIC DNA]</scope>
    <source>
        <strain evidence="2 3">S00136</strain>
    </source>
</reference>
<dbReference type="Pfam" id="PF21781">
    <property type="entry name" value="DUF6876"/>
    <property type="match status" value="1"/>
</dbReference>
<dbReference type="EMBL" id="JACHLC010000001">
    <property type="protein sequence ID" value="MBB6370088.1"/>
    <property type="molecule type" value="Genomic_DNA"/>
</dbReference>
<dbReference type="InterPro" id="IPR049241">
    <property type="entry name" value="DUF6876"/>
</dbReference>
<dbReference type="RefSeq" id="WP_184159531.1">
    <property type="nucleotide sequence ID" value="NZ_JACHLC010000001.1"/>
</dbReference>